<dbReference type="VEuPathDB" id="FungiDB:BCV72DRAFT_215773"/>
<dbReference type="Proteomes" id="UP000242381">
    <property type="component" value="Unassembled WGS sequence"/>
</dbReference>
<dbReference type="EMBL" id="KV921503">
    <property type="protein sequence ID" value="ORE13897.1"/>
    <property type="molecule type" value="Genomic_DNA"/>
</dbReference>
<organism evidence="4 5">
    <name type="scientific">Rhizopus microsporus</name>
    <dbReference type="NCBI Taxonomy" id="58291"/>
    <lineage>
        <taxon>Eukaryota</taxon>
        <taxon>Fungi</taxon>
        <taxon>Fungi incertae sedis</taxon>
        <taxon>Mucoromycota</taxon>
        <taxon>Mucoromycotina</taxon>
        <taxon>Mucoromycetes</taxon>
        <taxon>Mucorales</taxon>
        <taxon>Mucorineae</taxon>
        <taxon>Rhizopodaceae</taxon>
        <taxon>Rhizopus</taxon>
    </lineage>
</organism>
<dbReference type="AlphaFoldDB" id="A0A1X0RPE7"/>
<dbReference type="InterPro" id="IPR050989">
    <property type="entry name" value="Rap1_Ran_GAP"/>
</dbReference>
<dbReference type="GO" id="GO:0051056">
    <property type="term" value="P:regulation of small GTPase mediated signal transduction"/>
    <property type="evidence" value="ECO:0007669"/>
    <property type="project" value="InterPro"/>
</dbReference>
<evidence type="ECO:0000259" key="3">
    <source>
        <dbReference type="PROSITE" id="PS50085"/>
    </source>
</evidence>
<dbReference type="GO" id="GO:0005737">
    <property type="term" value="C:cytoplasm"/>
    <property type="evidence" value="ECO:0007669"/>
    <property type="project" value="TreeGrafter"/>
</dbReference>
<dbReference type="PANTHER" id="PTHR15711:SF22">
    <property type="entry name" value="RAP-GAP DOMAIN-CONTAINING PROTEIN"/>
    <property type="match status" value="1"/>
</dbReference>
<protein>
    <recommendedName>
        <fullName evidence="3">Rap-GAP domain-containing protein</fullName>
    </recommendedName>
</protein>
<evidence type="ECO:0000256" key="2">
    <source>
        <dbReference type="SAM" id="MobiDB-lite"/>
    </source>
</evidence>
<accession>A0A1X0RPE7</accession>
<dbReference type="InterPro" id="IPR000331">
    <property type="entry name" value="Rap/Ran_GAP_dom"/>
</dbReference>
<feature type="compositionally biased region" description="Polar residues" evidence="2">
    <location>
        <begin position="631"/>
        <end position="640"/>
    </location>
</feature>
<dbReference type="GO" id="GO:0005096">
    <property type="term" value="F:GTPase activator activity"/>
    <property type="evidence" value="ECO:0007669"/>
    <property type="project" value="UniProtKB-KW"/>
</dbReference>
<dbReference type="Gene3D" id="3.40.50.11210">
    <property type="entry name" value="Rap/Ran-GAP"/>
    <property type="match status" value="1"/>
</dbReference>
<feature type="compositionally biased region" description="Low complexity" evidence="2">
    <location>
        <begin position="585"/>
        <end position="610"/>
    </location>
</feature>
<evidence type="ECO:0000256" key="1">
    <source>
        <dbReference type="ARBA" id="ARBA00022468"/>
    </source>
</evidence>
<feature type="domain" description="Rap-GAP" evidence="3">
    <location>
        <begin position="290"/>
        <end position="503"/>
    </location>
</feature>
<keyword evidence="1" id="KW-0343">GTPase activation</keyword>
<feature type="region of interest" description="Disordered" evidence="2">
    <location>
        <begin position="529"/>
        <end position="560"/>
    </location>
</feature>
<dbReference type="PANTHER" id="PTHR15711">
    <property type="entry name" value="RAP GTPASE-ACTIVATING PROTEIN"/>
    <property type="match status" value="1"/>
</dbReference>
<name>A0A1X0RPE7_RHIZD</name>
<gene>
    <name evidence="4" type="ORF">BCV71DRAFT_59745</name>
</gene>
<feature type="region of interest" description="Disordered" evidence="2">
    <location>
        <begin position="579"/>
        <end position="640"/>
    </location>
</feature>
<evidence type="ECO:0000313" key="5">
    <source>
        <dbReference type="Proteomes" id="UP000242381"/>
    </source>
</evidence>
<reference evidence="4 5" key="1">
    <citation type="journal article" date="2016" name="Proc. Natl. Acad. Sci. U.S.A.">
        <title>Lipid metabolic changes in an early divergent fungus govern the establishment of a mutualistic symbiosis with endobacteria.</title>
        <authorList>
            <person name="Lastovetsky O.A."/>
            <person name="Gaspar M.L."/>
            <person name="Mondo S.J."/>
            <person name="LaButti K.M."/>
            <person name="Sandor L."/>
            <person name="Grigoriev I.V."/>
            <person name="Henry S.A."/>
            <person name="Pawlowska T.E."/>
        </authorList>
    </citation>
    <scope>NUCLEOTIDE SEQUENCE [LARGE SCALE GENOMIC DNA]</scope>
    <source>
        <strain evidence="4 5">ATCC 11559</strain>
    </source>
</reference>
<dbReference type="Pfam" id="PF02145">
    <property type="entry name" value="Rap_GAP"/>
    <property type="match status" value="1"/>
</dbReference>
<dbReference type="InterPro" id="IPR035974">
    <property type="entry name" value="Rap/Ran-GAP_sf"/>
</dbReference>
<sequence>MLHQLAHKELLEMPLLKGLVTTTLTTLHTRLINECDRTLSMVLLAANSSHAIYFPQEQLLSIIFDLYKMTEMVHWDHQEELKREVKYNIQLLERQAQEDVGCDDTIATVKEMINTMKQIMNQCICQYYKVAERAMVIPCKGYRIEGKNRYGITIDQFSSKTMTISEQVEHMDKDAYWYRNYFMGNPNTCHFFGYKEGDPLLISAIVEHIDDKKQYRIIYRSKQNPDQRKVIMDSFLLNAPLLSTCDTKNNDYIPDTTWKTIIETTFNIPFHSFKKMSNELMISSGLEEELLKLDEYSLHKRYKFGVLLIKEGQTKEEEWFANEHDCPAFEEFLNIIGKKIKLKGYNGWAAGLDRKGGDSGEYTYTNTWYEHVLAYHVSSLIPSRPGDKQQVQRKRHIGNDIVCIIFVEGNQPFNPTAIKSQFLHVFIVVHQEIWASKKIWRVEVVTVEDVPSFGPSLPDVFDNEQDLSNFILAKLINAEYAALKSPKFSLPMARAREGIFSNIVDKGWKILEEMDRTATVTAIATTNVNSDTSGSSITTTTSTNSTISTASASNKKKFHVKTASTSSSISTIHSIKHIPSESCIPSPTRSSLLPLSEKSNQERQPSQQPQQHRKAKEGTFVKVSKNRKNKANNQCLFNSW</sequence>
<proteinExistence type="predicted"/>
<dbReference type="OMA" id="KQIMNQC"/>
<feature type="compositionally biased region" description="Low complexity" evidence="2">
    <location>
        <begin position="529"/>
        <end position="553"/>
    </location>
</feature>
<dbReference type="SUPFAM" id="SSF111347">
    <property type="entry name" value="Rap/Ran-GAP"/>
    <property type="match status" value="1"/>
</dbReference>
<dbReference type="VEuPathDB" id="FungiDB:BCV72DRAFT_176473"/>
<dbReference type="PROSITE" id="PS50085">
    <property type="entry name" value="RAPGAP"/>
    <property type="match status" value="1"/>
</dbReference>
<evidence type="ECO:0000313" key="4">
    <source>
        <dbReference type="EMBL" id="ORE13897.1"/>
    </source>
</evidence>